<dbReference type="SUPFAM" id="SSF56112">
    <property type="entry name" value="Protein kinase-like (PK-like)"/>
    <property type="match status" value="1"/>
</dbReference>
<dbReference type="EC" id="2.7.11.1" evidence="1"/>
<organism evidence="10 11">
    <name type="scientific">Macrostomum lignano</name>
    <dbReference type="NCBI Taxonomy" id="282301"/>
    <lineage>
        <taxon>Eukaryota</taxon>
        <taxon>Metazoa</taxon>
        <taxon>Spiralia</taxon>
        <taxon>Lophotrochozoa</taxon>
        <taxon>Platyhelminthes</taxon>
        <taxon>Rhabditophora</taxon>
        <taxon>Macrostomorpha</taxon>
        <taxon>Macrostomida</taxon>
        <taxon>Macrostomidae</taxon>
        <taxon>Macrostomum</taxon>
    </lineage>
</organism>
<dbReference type="PANTHER" id="PTHR22983">
    <property type="entry name" value="PROTEIN KINASE RELATED"/>
    <property type="match status" value="1"/>
</dbReference>
<evidence type="ECO:0000256" key="1">
    <source>
        <dbReference type="ARBA" id="ARBA00012513"/>
    </source>
</evidence>
<dbReference type="AlphaFoldDB" id="A0A1I8JPS7"/>
<evidence type="ECO:0000256" key="4">
    <source>
        <dbReference type="ARBA" id="ARBA00022741"/>
    </source>
</evidence>
<evidence type="ECO:0000256" key="7">
    <source>
        <dbReference type="ARBA" id="ARBA00047899"/>
    </source>
</evidence>
<protein>
    <recommendedName>
        <fullName evidence="1">non-specific serine/threonine protein kinase</fullName>
        <ecNumber evidence="1">2.7.11.1</ecNumber>
    </recommendedName>
</protein>
<evidence type="ECO:0000256" key="5">
    <source>
        <dbReference type="ARBA" id="ARBA00022777"/>
    </source>
</evidence>
<dbReference type="GO" id="GO:0005524">
    <property type="term" value="F:ATP binding"/>
    <property type="evidence" value="ECO:0007669"/>
    <property type="project" value="UniProtKB-KW"/>
</dbReference>
<feature type="region of interest" description="Disordered" evidence="9">
    <location>
        <begin position="51"/>
        <end position="147"/>
    </location>
</feature>
<keyword evidence="3" id="KW-0808">Transferase</keyword>
<dbReference type="GO" id="GO:0005737">
    <property type="term" value="C:cytoplasm"/>
    <property type="evidence" value="ECO:0007669"/>
    <property type="project" value="TreeGrafter"/>
</dbReference>
<reference evidence="11" key="1">
    <citation type="submission" date="2016-11" db="UniProtKB">
        <authorList>
            <consortium name="WormBaseParasite"/>
        </authorList>
    </citation>
    <scope>IDENTIFICATION</scope>
</reference>
<dbReference type="Proteomes" id="UP000095280">
    <property type="component" value="Unplaced"/>
</dbReference>
<accession>A0A1I8JPS7</accession>
<keyword evidence="4" id="KW-0547">Nucleotide-binding</keyword>
<evidence type="ECO:0000256" key="9">
    <source>
        <dbReference type="SAM" id="MobiDB-lite"/>
    </source>
</evidence>
<comment type="catalytic activity">
    <reaction evidence="8">
        <text>L-seryl-[protein] + ATP = O-phospho-L-seryl-[protein] + ADP + H(+)</text>
        <dbReference type="Rhea" id="RHEA:17989"/>
        <dbReference type="Rhea" id="RHEA-COMP:9863"/>
        <dbReference type="Rhea" id="RHEA-COMP:11604"/>
        <dbReference type="ChEBI" id="CHEBI:15378"/>
        <dbReference type="ChEBI" id="CHEBI:29999"/>
        <dbReference type="ChEBI" id="CHEBI:30616"/>
        <dbReference type="ChEBI" id="CHEBI:83421"/>
        <dbReference type="ChEBI" id="CHEBI:456216"/>
        <dbReference type="EC" id="2.7.11.1"/>
    </reaction>
</comment>
<dbReference type="WBParaSite" id="snap_masked-unitig_32029-processed-gene-0.0-mRNA-1">
    <property type="protein sequence ID" value="snap_masked-unitig_32029-processed-gene-0.0-mRNA-1"/>
    <property type="gene ID" value="snap_masked-unitig_32029-processed-gene-0.0"/>
</dbReference>
<evidence type="ECO:0000313" key="11">
    <source>
        <dbReference type="WBParaSite" id="snap_masked-unitig_32029-processed-gene-0.0-mRNA-1"/>
    </source>
</evidence>
<dbReference type="PANTHER" id="PTHR22983:SF6">
    <property type="entry name" value="SERINE_THREONINE-PROTEIN KINASE 36"/>
    <property type="match status" value="1"/>
</dbReference>
<evidence type="ECO:0000256" key="2">
    <source>
        <dbReference type="ARBA" id="ARBA00022527"/>
    </source>
</evidence>
<proteinExistence type="predicted"/>
<dbReference type="InterPro" id="IPR011009">
    <property type="entry name" value="Kinase-like_dom_sf"/>
</dbReference>
<keyword evidence="10" id="KW-1185">Reference proteome</keyword>
<feature type="compositionally biased region" description="Basic and acidic residues" evidence="9">
    <location>
        <begin position="93"/>
        <end position="109"/>
    </location>
</feature>
<evidence type="ECO:0000256" key="3">
    <source>
        <dbReference type="ARBA" id="ARBA00022679"/>
    </source>
</evidence>
<keyword evidence="5" id="KW-0418">Kinase</keyword>
<evidence type="ECO:0000313" key="10">
    <source>
        <dbReference type="Proteomes" id="UP000095280"/>
    </source>
</evidence>
<name>A0A1I8JPS7_9PLAT</name>
<keyword evidence="6" id="KW-0067">ATP-binding</keyword>
<sequence>LRLRLLVRRSSDRVPGRPAEVHLPAARLRCRLSVCGPALAIGRRHVESLSRPWGRQRRHGERLPRDGLHRRGQLRPGLPRPQEVQQRSCRAQVHPEGHQERAGNCEISRKKSTHHAGSEASEHCANAGHFRDREGGGPQHRLPAGVGPLLPARSQHPAPRHEAAKHPACNNGAVKLCDFGFARSMGINTMVLTSIKGSSGSTPLYMSPRAHGGEAIRSLCGLVALGCILYEIAYRKPAVLLY</sequence>
<dbReference type="Gene3D" id="1.10.510.10">
    <property type="entry name" value="Transferase(Phosphotransferase) domain 1"/>
    <property type="match status" value="1"/>
</dbReference>
<evidence type="ECO:0000256" key="8">
    <source>
        <dbReference type="ARBA" id="ARBA00048679"/>
    </source>
</evidence>
<keyword evidence="2" id="KW-0723">Serine/threonine-protein kinase</keyword>
<dbReference type="GO" id="GO:0004674">
    <property type="term" value="F:protein serine/threonine kinase activity"/>
    <property type="evidence" value="ECO:0007669"/>
    <property type="project" value="UniProtKB-KW"/>
</dbReference>
<evidence type="ECO:0000256" key="6">
    <source>
        <dbReference type="ARBA" id="ARBA00022840"/>
    </source>
</evidence>
<comment type="catalytic activity">
    <reaction evidence="7">
        <text>L-threonyl-[protein] + ATP = O-phospho-L-threonyl-[protein] + ADP + H(+)</text>
        <dbReference type="Rhea" id="RHEA:46608"/>
        <dbReference type="Rhea" id="RHEA-COMP:11060"/>
        <dbReference type="Rhea" id="RHEA-COMP:11605"/>
        <dbReference type="ChEBI" id="CHEBI:15378"/>
        <dbReference type="ChEBI" id="CHEBI:30013"/>
        <dbReference type="ChEBI" id="CHEBI:30616"/>
        <dbReference type="ChEBI" id="CHEBI:61977"/>
        <dbReference type="ChEBI" id="CHEBI:456216"/>
        <dbReference type="EC" id="2.7.11.1"/>
    </reaction>
</comment>